<dbReference type="PROSITE" id="PS51257">
    <property type="entry name" value="PROKAR_LIPOPROTEIN"/>
    <property type="match status" value="1"/>
</dbReference>
<name>A0ABT8DYI1_9BURK</name>
<protein>
    <recommendedName>
        <fullName evidence="4">DUF4136 domain-containing protein</fullName>
    </recommendedName>
</protein>
<evidence type="ECO:0000313" key="3">
    <source>
        <dbReference type="Proteomes" id="UP001228044"/>
    </source>
</evidence>
<evidence type="ECO:0000256" key="1">
    <source>
        <dbReference type="SAM" id="SignalP"/>
    </source>
</evidence>
<feature type="chain" id="PRO_5046902920" description="DUF4136 domain-containing protein" evidence="1">
    <location>
        <begin position="34"/>
        <end position="209"/>
    </location>
</feature>
<proteinExistence type="predicted"/>
<organism evidence="2 3">
    <name type="scientific">Roseateles violae</name>
    <dbReference type="NCBI Taxonomy" id="3058042"/>
    <lineage>
        <taxon>Bacteria</taxon>
        <taxon>Pseudomonadati</taxon>
        <taxon>Pseudomonadota</taxon>
        <taxon>Betaproteobacteria</taxon>
        <taxon>Burkholderiales</taxon>
        <taxon>Sphaerotilaceae</taxon>
        <taxon>Roseateles</taxon>
    </lineage>
</organism>
<gene>
    <name evidence="2" type="ORF">QWJ38_20295</name>
</gene>
<evidence type="ECO:0000313" key="2">
    <source>
        <dbReference type="EMBL" id="MDN3922639.1"/>
    </source>
</evidence>
<feature type="signal peptide" evidence="1">
    <location>
        <begin position="1"/>
        <end position="33"/>
    </location>
</feature>
<keyword evidence="3" id="KW-1185">Reference proteome</keyword>
<dbReference type="Proteomes" id="UP001228044">
    <property type="component" value="Unassembled WGS sequence"/>
</dbReference>
<sequence length="209" mass="20575">MKCFAPALASACALAAGAALALLAGCASTQVGAQWSDPSFRGQSLRGARLLVVCEAPDPATQRICQDELAARVQDLGATPVQAPDGAARAPAAEQLLAAARVAGARAVFSASVQPDATIVNPGPTFSFGIGGFNSGGYGSGTSGGVGVTVPTGGQVSTGYAANGMLTDVASGRMMWTAKATTPPQANLNAQLAELAKAVVGAAQQAGLF</sequence>
<evidence type="ECO:0008006" key="4">
    <source>
        <dbReference type="Google" id="ProtNLM"/>
    </source>
</evidence>
<accession>A0ABT8DYI1</accession>
<comment type="caution">
    <text evidence="2">The sequence shown here is derived from an EMBL/GenBank/DDBJ whole genome shotgun (WGS) entry which is preliminary data.</text>
</comment>
<keyword evidence="1" id="KW-0732">Signal</keyword>
<reference evidence="2 3" key="1">
    <citation type="submission" date="2023-06" db="EMBL/GenBank/DDBJ databases">
        <title>Pelomonas sp. PFR6 16S ribosomal RNA gene Genome sequencing and assembly.</title>
        <authorList>
            <person name="Woo H."/>
        </authorList>
    </citation>
    <scope>NUCLEOTIDE SEQUENCE [LARGE SCALE GENOMIC DNA]</scope>
    <source>
        <strain evidence="2 3">PFR6</strain>
    </source>
</reference>
<dbReference type="EMBL" id="JAUHHC010000005">
    <property type="protein sequence ID" value="MDN3922639.1"/>
    <property type="molecule type" value="Genomic_DNA"/>
</dbReference>
<dbReference type="RefSeq" id="WP_290360933.1">
    <property type="nucleotide sequence ID" value="NZ_JAUHHC010000005.1"/>
</dbReference>